<feature type="domain" description="Nucleotidyl transferase" evidence="5">
    <location>
        <begin position="14"/>
        <end position="284"/>
    </location>
</feature>
<comment type="similarity">
    <text evidence="1">Belongs to the bacterial/plant glucose-1-phosphate adenylyltransferase family.</text>
</comment>
<keyword evidence="4" id="KW-0320">Glycogen biosynthesis</keyword>
<dbReference type="PANTHER" id="PTHR43523:SF2">
    <property type="entry name" value="GLUCOSE-1-PHOSPHATE ADENYLYLTRANSFERASE"/>
    <property type="match status" value="1"/>
</dbReference>
<dbReference type="KEGG" id="nae:BHE16_06440"/>
<evidence type="ECO:0000259" key="5">
    <source>
        <dbReference type="Pfam" id="PF00483"/>
    </source>
</evidence>
<name>A0A1L2ZNJ4_9MICC</name>
<dbReference type="Proteomes" id="UP000183530">
    <property type="component" value="Chromosome"/>
</dbReference>
<gene>
    <name evidence="7" type="ORF">BHE16_06440</name>
</gene>
<reference evidence="7 8" key="1">
    <citation type="submission" date="2016-11" db="EMBL/GenBank/DDBJ databases">
        <title>Genome sequencing of Zhihengliuella aestuarii B18 antagonistic to Plasmodiophora brassicae.</title>
        <authorList>
            <person name="Luo Y."/>
        </authorList>
    </citation>
    <scope>NUCLEOTIDE SEQUENCE [LARGE SCALE GENOMIC DNA]</scope>
    <source>
        <strain evidence="7 8">B18</strain>
    </source>
</reference>
<evidence type="ECO:0000256" key="4">
    <source>
        <dbReference type="ARBA" id="ARBA00023056"/>
    </source>
</evidence>
<dbReference type="InterPro" id="IPR011831">
    <property type="entry name" value="ADP-Glc_PPase"/>
</dbReference>
<dbReference type="OrthoDB" id="9801810at2"/>
<dbReference type="InterPro" id="IPR005835">
    <property type="entry name" value="NTP_transferase_dom"/>
</dbReference>
<sequence length="401" mass="43242">MRYSPVRSNPRVLALLLAGGQGSRLAPLTEARSKPAMPFAGTYRLIDFALSNLANSGIRNVWVVEQYKPFELNQHLANGRPWDLDGTYEGLRILPPFEGSKRDGFAEGNAHAIYQQIPKLKESGAEHVVVMSCDHVYQLDLRPVLEQHEKTDADVTIVTTHIDEKPSRYSVVTVDKDSRVTDFQYKPESPNGQTVATEVFIYKTSVLVDTLEKLAQEVTASASKDIGEEDESEDSLGQQLGDYGERLLPALVEGGRAFAFPLKGYWRDLGTVDAYFGAHMQLLEGTGIQLGDPEWPIMTNTVGLPPAFIDQTATIGHSLVAAGARVSGEVEHSVIGPGVTIESGAKVSRCILLGDNHVTKGAVLESVIADIGATFDAGQVGETKPGPGNITIIQPPSPGIG</sequence>
<accession>A0A1L2ZNJ4</accession>
<dbReference type="EMBL" id="CP018135">
    <property type="protein sequence ID" value="APF40710.1"/>
    <property type="molecule type" value="Genomic_DNA"/>
</dbReference>
<dbReference type="Gene3D" id="3.90.550.10">
    <property type="entry name" value="Spore Coat Polysaccharide Biosynthesis Protein SpsA, Chain A"/>
    <property type="match status" value="1"/>
</dbReference>
<feature type="domain" description="Glucose-1-phosphate adenylyltransferase/Bifunctional protein GlmU-like C-terminal hexapeptide" evidence="6">
    <location>
        <begin position="311"/>
        <end position="378"/>
    </location>
</feature>
<dbReference type="InterPro" id="IPR056818">
    <property type="entry name" value="GlmU/GlgC-like_hexapep"/>
</dbReference>
<evidence type="ECO:0000259" key="6">
    <source>
        <dbReference type="Pfam" id="PF24894"/>
    </source>
</evidence>
<dbReference type="Pfam" id="PF24894">
    <property type="entry name" value="Hexapep_GlmU"/>
    <property type="match status" value="1"/>
</dbReference>
<dbReference type="AlphaFoldDB" id="A0A1L2ZNJ4"/>
<dbReference type="PANTHER" id="PTHR43523">
    <property type="entry name" value="GLUCOSE-1-PHOSPHATE ADENYLYLTRANSFERASE-RELATED"/>
    <property type="match status" value="1"/>
</dbReference>
<protein>
    <submittedName>
        <fullName evidence="7">Glucose-1-phosphate adenylyltransferase</fullName>
    </submittedName>
</protein>
<dbReference type="InterPro" id="IPR011004">
    <property type="entry name" value="Trimer_LpxA-like_sf"/>
</dbReference>
<proteinExistence type="inferred from homology"/>
<dbReference type="GO" id="GO:0008878">
    <property type="term" value="F:glucose-1-phosphate adenylyltransferase activity"/>
    <property type="evidence" value="ECO:0007669"/>
    <property type="project" value="InterPro"/>
</dbReference>
<dbReference type="RefSeq" id="WP_071894187.1">
    <property type="nucleotide sequence ID" value="NZ_CP018135.1"/>
</dbReference>
<evidence type="ECO:0000313" key="7">
    <source>
        <dbReference type="EMBL" id="APF40710.1"/>
    </source>
</evidence>
<dbReference type="InterPro" id="IPR029044">
    <property type="entry name" value="Nucleotide-diphossugar_trans"/>
</dbReference>
<dbReference type="SUPFAM" id="SSF51161">
    <property type="entry name" value="Trimeric LpxA-like enzymes"/>
    <property type="match status" value="1"/>
</dbReference>
<dbReference type="Gene3D" id="2.160.10.10">
    <property type="entry name" value="Hexapeptide repeat proteins"/>
    <property type="match status" value="1"/>
</dbReference>
<keyword evidence="2 7" id="KW-0808">Transferase</keyword>
<dbReference type="CDD" id="cd02508">
    <property type="entry name" value="ADP_Glucose_PP"/>
    <property type="match status" value="1"/>
</dbReference>
<evidence type="ECO:0000313" key="8">
    <source>
        <dbReference type="Proteomes" id="UP000183530"/>
    </source>
</evidence>
<keyword evidence="3 7" id="KW-0548">Nucleotidyltransferase</keyword>
<evidence type="ECO:0000256" key="1">
    <source>
        <dbReference type="ARBA" id="ARBA00010443"/>
    </source>
</evidence>
<dbReference type="SUPFAM" id="SSF53448">
    <property type="entry name" value="Nucleotide-diphospho-sugar transferases"/>
    <property type="match status" value="1"/>
</dbReference>
<evidence type="ECO:0000256" key="2">
    <source>
        <dbReference type="ARBA" id="ARBA00022679"/>
    </source>
</evidence>
<organism evidence="7 8">
    <name type="scientific">Neomicrococcus aestuarii</name>
    <dbReference type="NCBI Taxonomy" id="556325"/>
    <lineage>
        <taxon>Bacteria</taxon>
        <taxon>Bacillati</taxon>
        <taxon>Actinomycetota</taxon>
        <taxon>Actinomycetes</taxon>
        <taxon>Micrococcales</taxon>
        <taxon>Micrococcaceae</taxon>
        <taxon>Neomicrococcus</taxon>
    </lineage>
</organism>
<dbReference type="Pfam" id="PF00483">
    <property type="entry name" value="NTP_transferase"/>
    <property type="match status" value="1"/>
</dbReference>
<dbReference type="GO" id="GO:0005978">
    <property type="term" value="P:glycogen biosynthetic process"/>
    <property type="evidence" value="ECO:0007669"/>
    <property type="project" value="UniProtKB-KW"/>
</dbReference>
<keyword evidence="8" id="KW-1185">Reference proteome</keyword>
<evidence type="ECO:0000256" key="3">
    <source>
        <dbReference type="ARBA" id="ARBA00022695"/>
    </source>
</evidence>
<dbReference type="STRING" id="556325.BHE16_06440"/>